<dbReference type="Proteomes" id="UP001610444">
    <property type="component" value="Unassembled WGS sequence"/>
</dbReference>
<evidence type="ECO:0000256" key="3">
    <source>
        <dbReference type="ARBA" id="ARBA00022827"/>
    </source>
</evidence>
<sequence>MADSANPTLTALSTLASQNPSIHYIPPSSPDFDQLRSIYAHPELTPLAILRPTTESALAATVSFLASNKIDFTLRAGGHDMHGRSTKNNTVCIDLRLLNKVELDSATSTATVAGGALIRDVVTALQPAGYITPIGSIASVGYVGWAMYGGYGTYSSRFGLGVDQIVAARVVTGAGEIVTADAGAGAGAGSELLKAIRGGGGAFGVIVQVTIRVYELEKILAGILVFDSADLPKAVREFSQGYRALSSEGVPAALGVHQVVLNFPTPTFGVLVMWSDEDIAAGEKWVDKICSLAPVVSRNVAPTTPLAWLEEQSKLVAQSTQGRMWTVNLRQISDEVAGVISQFTSRFPADPHALFDLHELRAASPSAAASGAGKDSVFNARDPHFVVEICPTVSDEGKLEGALAWGQEFCDALKATDKENILDASYVSFLAADEFDHQKVYGEDLGFLRDVKGRLDPGNVFRNAISYL</sequence>
<protein>
    <submittedName>
        <fullName evidence="6">FAD-binding domain-containing protein</fullName>
    </submittedName>
</protein>
<dbReference type="RefSeq" id="XP_070894647.1">
    <property type="nucleotide sequence ID" value="XM_071048574.1"/>
</dbReference>
<gene>
    <name evidence="6" type="ORF">BJX68DRAFT_278586</name>
</gene>
<dbReference type="Gene3D" id="3.30.465.10">
    <property type="match status" value="1"/>
</dbReference>
<evidence type="ECO:0000313" key="7">
    <source>
        <dbReference type="Proteomes" id="UP001610444"/>
    </source>
</evidence>
<evidence type="ECO:0000256" key="1">
    <source>
        <dbReference type="ARBA" id="ARBA00005466"/>
    </source>
</evidence>
<dbReference type="InterPro" id="IPR036318">
    <property type="entry name" value="FAD-bd_PCMH-like_sf"/>
</dbReference>
<evidence type="ECO:0000256" key="4">
    <source>
        <dbReference type="ARBA" id="ARBA00023002"/>
    </source>
</evidence>
<dbReference type="InterPro" id="IPR012951">
    <property type="entry name" value="BBE"/>
</dbReference>
<proteinExistence type="inferred from homology"/>
<evidence type="ECO:0000313" key="6">
    <source>
        <dbReference type="EMBL" id="KAL2841601.1"/>
    </source>
</evidence>
<dbReference type="PANTHER" id="PTHR42973">
    <property type="entry name" value="BINDING OXIDOREDUCTASE, PUTATIVE (AFU_ORTHOLOGUE AFUA_1G17690)-RELATED"/>
    <property type="match status" value="1"/>
</dbReference>
<dbReference type="Pfam" id="PF08031">
    <property type="entry name" value="BBE"/>
    <property type="match status" value="1"/>
</dbReference>
<reference evidence="6 7" key="1">
    <citation type="submission" date="2024-07" db="EMBL/GenBank/DDBJ databases">
        <title>Section-level genome sequencing and comparative genomics of Aspergillus sections Usti and Cavernicolus.</title>
        <authorList>
            <consortium name="Lawrence Berkeley National Laboratory"/>
            <person name="Nybo J.L."/>
            <person name="Vesth T.C."/>
            <person name="Theobald S."/>
            <person name="Frisvad J.C."/>
            <person name="Larsen T.O."/>
            <person name="Kjaerboelling I."/>
            <person name="Rothschild-Mancinelli K."/>
            <person name="Lyhne E.K."/>
            <person name="Kogle M.E."/>
            <person name="Barry K."/>
            <person name="Clum A."/>
            <person name="Na H."/>
            <person name="Ledsgaard L."/>
            <person name="Lin J."/>
            <person name="Lipzen A."/>
            <person name="Kuo A."/>
            <person name="Riley R."/>
            <person name="Mondo S."/>
            <person name="LaButti K."/>
            <person name="Haridas S."/>
            <person name="Pangalinan J."/>
            <person name="Salamov A.A."/>
            <person name="Simmons B.A."/>
            <person name="Magnuson J.K."/>
            <person name="Chen J."/>
            <person name="Drula E."/>
            <person name="Henrissat B."/>
            <person name="Wiebenga A."/>
            <person name="Lubbers R.J."/>
            <person name="Gomes A.C."/>
            <person name="Macurrencykelacurrency M.R."/>
            <person name="Stajich J."/>
            <person name="Grigoriev I.V."/>
            <person name="Mortensen U.H."/>
            <person name="De vries R.P."/>
            <person name="Baker S.E."/>
            <person name="Andersen M.R."/>
        </authorList>
    </citation>
    <scope>NUCLEOTIDE SEQUENCE [LARGE SCALE GENOMIC DNA]</scope>
    <source>
        <strain evidence="6 7">CBS 756.74</strain>
    </source>
</reference>
<dbReference type="InterPro" id="IPR050416">
    <property type="entry name" value="FAD-linked_Oxidoreductase"/>
</dbReference>
<evidence type="ECO:0000256" key="2">
    <source>
        <dbReference type="ARBA" id="ARBA00022630"/>
    </source>
</evidence>
<dbReference type="EMBL" id="JBFXLR010000056">
    <property type="protein sequence ID" value="KAL2841601.1"/>
    <property type="molecule type" value="Genomic_DNA"/>
</dbReference>
<name>A0ABR4JP61_9EURO</name>
<dbReference type="Gene3D" id="3.30.43.10">
    <property type="entry name" value="Uridine Diphospho-n-acetylenolpyruvylglucosamine Reductase, domain 2"/>
    <property type="match status" value="1"/>
</dbReference>
<keyword evidence="2" id="KW-0285">Flavoprotein</keyword>
<dbReference type="Pfam" id="PF01565">
    <property type="entry name" value="FAD_binding_4"/>
    <property type="match status" value="1"/>
</dbReference>
<keyword evidence="3" id="KW-0274">FAD</keyword>
<dbReference type="PROSITE" id="PS51387">
    <property type="entry name" value="FAD_PCMH"/>
    <property type="match status" value="1"/>
</dbReference>
<dbReference type="GeneID" id="98163738"/>
<dbReference type="InterPro" id="IPR016167">
    <property type="entry name" value="FAD-bd_PCMH_sub1"/>
</dbReference>
<organism evidence="6 7">
    <name type="scientific">Aspergillus pseudodeflectus</name>
    <dbReference type="NCBI Taxonomy" id="176178"/>
    <lineage>
        <taxon>Eukaryota</taxon>
        <taxon>Fungi</taxon>
        <taxon>Dikarya</taxon>
        <taxon>Ascomycota</taxon>
        <taxon>Pezizomycotina</taxon>
        <taxon>Eurotiomycetes</taxon>
        <taxon>Eurotiomycetidae</taxon>
        <taxon>Eurotiales</taxon>
        <taxon>Aspergillaceae</taxon>
        <taxon>Aspergillus</taxon>
        <taxon>Aspergillus subgen. Nidulantes</taxon>
    </lineage>
</organism>
<keyword evidence="4" id="KW-0560">Oxidoreductase</keyword>
<dbReference type="InterPro" id="IPR006094">
    <property type="entry name" value="Oxid_FAD_bind_N"/>
</dbReference>
<dbReference type="PANTHER" id="PTHR42973:SF7">
    <property type="entry name" value="FAD-BINDING PCMH-TYPE DOMAIN-CONTAINING PROTEIN"/>
    <property type="match status" value="1"/>
</dbReference>
<comment type="caution">
    <text evidence="6">The sequence shown here is derived from an EMBL/GenBank/DDBJ whole genome shotgun (WGS) entry which is preliminary data.</text>
</comment>
<feature type="domain" description="FAD-binding PCMH-type" evidence="5">
    <location>
        <begin position="42"/>
        <end position="216"/>
    </location>
</feature>
<dbReference type="InterPro" id="IPR016169">
    <property type="entry name" value="FAD-bd_PCMH_sub2"/>
</dbReference>
<dbReference type="InterPro" id="IPR016166">
    <property type="entry name" value="FAD-bd_PCMH"/>
</dbReference>
<comment type="similarity">
    <text evidence="1">Belongs to the oxygen-dependent FAD-linked oxidoreductase family.</text>
</comment>
<dbReference type="SUPFAM" id="SSF56176">
    <property type="entry name" value="FAD-binding/transporter-associated domain-like"/>
    <property type="match status" value="1"/>
</dbReference>
<accession>A0ABR4JP61</accession>
<keyword evidence="7" id="KW-1185">Reference proteome</keyword>
<dbReference type="Gene3D" id="3.40.462.20">
    <property type="match status" value="1"/>
</dbReference>
<evidence type="ECO:0000259" key="5">
    <source>
        <dbReference type="PROSITE" id="PS51387"/>
    </source>
</evidence>